<evidence type="ECO:0000256" key="4">
    <source>
        <dbReference type="SAM" id="SignalP"/>
    </source>
</evidence>
<evidence type="ECO:0000259" key="5">
    <source>
        <dbReference type="PROSITE" id="PS50026"/>
    </source>
</evidence>
<reference evidence="7" key="1">
    <citation type="journal article" date="2023" name="Commun. Biol.">
        <title>Genome analysis of Parmales, the sister group of diatoms, reveals the evolutionary specialization of diatoms from phago-mixotrophs to photoautotrophs.</title>
        <authorList>
            <person name="Ban H."/>
            <person name="Sato S."/>
            <person name="Yoshikawa S."/>
            <person name="Yamada K."/>
            <person name="Nakamura Y."/>
            <person name="Ichinomiya M."/>
            <person name="Sato N."/>
            <person name="Blanc-Mathieu R."/>
            <person name="Endo H."/>
            <person name="Kuwata A."/>
            <person name="Ogata H."/>
        </authorList>
    </citation>
    <scope>NUCLEOTIDE SEQUENCE [LARGE SCALE GENOMIC DNA]</scope>
    <source>
        <strain evidence="7">NIES 3701</strain>
    </source>
</reference>
<gene>
    <name evidence="6" type="ORF">TrST_g3145</name>
</gene>
<dbReference type="InterPro" id="IPR012334">
    <property type="entry name" value="Pectin_lyas_fold"/>
</dbReference>
<feature type="compositionally biased region" description="Low complexity" evidence="3">
    <location>
        <begin position="1238"/>
        <end position="1313"/>
    </location>
</feature>
<dbReference type="PANTHER" id="PTHR46769">
    <property type="entry name" value="POLYCYSTIC KIDNEY AND HEPATIC DISEASE 1 (AUTOSOMAL RECESSIVE)-LIKE 1"/>
    <property type="match status" value="1"/>
</dbReference>
<dbReference type="Pfam" id="PF24606">
    <property type="entry name" value="CEMIP_beta-hel"/>
    <property type="match status" value="1"/>
</dbReference>
<organism evidence="6 7">
    <name type="scientific">Triparma strigata</name>
    <dbReference type="NCBI Taxonomy" id="1606541"/>
    <lineage>
        <taxon>Eukaryota</taxon>
        <taxon>Sar</taxon>
        <taxon>Stramenopiles</taxon>
        <taxon>Ochrophyta</taxon>
        <taxon>Bolidophyceae</taxon>
        <taxon>Parmales</taxon>
        <taxon>Triparmaceae</taxon>
        <taxon>Triparma</taxon>
    </lineage>
</organism>
<dbReference type="Proteomes" id="UP001165085">
    <property type="component" value="Unassembled WGS sequence"/>
</dbReference>
<feature type="chain" id="PRO_5040990246" description="EGF-like domain-containing protein" evidence="4">
    <location>
        <begin position="44"/>
        <end position="1401"/>
    </location>
</feature>
<protein>
    <recommendedName>
        <fullName evidence="5">EGF-like domain-containing protein</fullName>
    </recommendedName>
</protein>
<evidence type="ECO:0000256" key="3">
    <source>
        <dbReference type="SAM" id="MobiDB-lite"/>
    </source>
</evidence>
<dbReference type="InterPro" id="IPR011050">
    <property type="entry name" value="Pectin_lyase_fold/virulence"/>
</dbReference>
<sequence>MSADSQSHTNPYLLMNSSTIFHSTLLNLLFIFLLLPPFPTASAACCQRHQEAEFLEAYATIIGDSYAEATQTPEPASTLSSCAAQGSLSELSQTTHTLNADTSSSSLTSSVCGPSCILTVPVGVTLNINSDLNIAALEVAGAVVWAQPANTQQFLCAGYIAVTGSFTMHLQDASKTAYVYIKNNGLKHFFLGSRAFGAYQNDAGQPAALLDVNGREMRRTWSLLSTPLATGSSTMVLIHDPTEMGWSTGDRILISPTQRSGSQGEAEAFSIINISGNILTLSSPAQQDFDATFKARNGLVATKSAEVINLSRNLVITGDEFENVACDDSLTDDFGEGISGEGCMCTGIRSTCTVGLHTIASKNAVLKLQNARLERCGQRGIAGKYCAHMHRLSDSPDSIIRNNAFEHSMQRGVVIHGTHRSTISHNVFSDVRGAAMYIEDGNEMLNNLDYNVAICPWRLGDDQKWGCTIPGTSNNEADTSLNQAGVWALSPTNNMLGNRFSNSFNGMLYETNAFGGNGRQFSENKACTVFQPMGRIEGNTFHSHGRFGTYLLSSTWPKQHDLAALLANDGQKISNPNSCTGWTDDGTDRGWPSTLKNNVDYHNTFVGQYDAGDVMYENHFSESNNCLIYWKTSKDFADGCSSHLKGGYYSNGAMNLPDQGAFIIEDTTFETNVVFEANHHCNIGVTGMLCAPTYVFDRVTFVKPDFRFYWADDLTSDNMAEAAVFVMAPDWSASDGDDSTPFPSPHISLASSKYSNFLLSYDSLNTCVTSTSLGVGNRFTQGILCSKPLRVMKIWTFDQDEATAPPLEVEIWRDGELILTASTKLYAIGSPTGRKQGYRFPVVLDDHASEYRIKLEGGLDIPDDWVIEFSDPVFGNRWSEETLKFQAQGRSCSGGTISSQHDRKWVFSSSSEFMGDNARGRGACSAHSDSSPVDCANVDAIELLSCEAECNGGTGCSGNSFCECGSGGNCKCEAGFSGESCEIDICEEVNCGPHGHCSARYLGGDLLPTKAQCVCDENWLGDVCDKNPCDAVSSDQCGSGVCVNLNENEWACECFDGWSGSDCSDTCVGFCQGEFPHSCNKFGGTYVYCNGGGGCMYQDEGGQRDNWCLMVGGGEGGGLGGGEQSSPAPTPQGVEDKCDCQRECNGDIPKDYLWCSTTGGCSYEDVYTSKGEDWCLFKGAPPTSAPTPAPVPCEDVCSPNPCAQSNPNEYLWCSSWGGCSYQSIYEEKNEQWCLYSGSAPTESPTKAPTASPTTAAPTTKSPTKAPSKAPSTAPTTKSPTKAPSKAPSTAPTGAPTTPNPTSAKAPTSSTSSPTSPPTYLSIHEQEFNILDFAKDSCDDIDFDCAIQFLIPGGLLFLGVTICCCACRRKGKVEKQSLELQNLEAEMTNMGNPIADNLSKFV</sequence>
<keyword evidence="2" id="KW-1015">Disulfide bond</keyword>
<dbReference type="PANTHER" id="PTHR46769:SF2">
    <property type="entry name" value="FIBROCYSTIN-L ISOFORM 2 PRECURSOR-RELATED"/>
    <property type="match status" value="1"/>
</dbReference>
<evidence type="ECO:0000313" key="7">
    <source>
        <dbReference type="Proteomes" id="UP001165085"/>
    </source>
</evidence>
<feature type="disulfide bond" evidence="2">
    <location>
        <begin position="1054"/>
        <end position="1063"/>
    </location>
</feature>
<dbReference type="OrthoDB" id="2094524at2759"/>
<dbReference type="InterPro" id="IPR055401">
    <property type="entry name" value="CEMIP_beta-hel_dom"/>
</dbReference>
<feature type="signal peptide" evidence="4">
    <location>
        <begin position="1"/>
        <end position="43"/>
    </location>
</feature>
<evidence type="ECO:0000313" key="6">
    <source>
        <dbReference type="EMBL" id="GMI00360.1"/>
    </source>
</evidence>
<accession>A0A9W7C718</accession>
<comment type="caution">
    <text evidence="6">The sequence shown here is derived from an EMBL/GenBank/DDBJ whole genome shotgun (WGS) entry which is preliminary data.</text>
</comment>
<keyword evidence="1 4" id="KW-0732">Signal</keyword>
<dbReference type="InterPro" id="IPR006626">
    <property type="entry name" value="PbH1"/>
</dbReference>
<name>A0A9W7C718_9STRA</name>
<dbReference type="PROSITE" id="PS50026">
    <property type="entry name" value="EGF_3"/>
    <property type="match status" value="1"/>
</dbReference>
<dbReference type="Gene3D" id="2.160.20.10">
    <property type="entry name" value="Single-stranded right-handed beta-helix, Pectin lyase-like"/>
    <property type="match status" value="1"/>
</dbReference>
<dbReference type="SMART" id="SM00181">
    <property type="entry name" value="EGF"/>
    <property type="match status" value="3"/>
</dbReference>
<dbReference type="EMBL" id="BRXY01000568">
    <property type="protein sequence ID" value="GMI00360.1"/>
    <property type="molecule type" value="Genomic_DNA"/>
</dbReference>
<proteinExistence type="predicted"/>
<keyword evidence="2" id="KW-0245">EGF-like domain</keyword>
<evidence type="ECO:0000256" key="2">
    <source>
        <dbReference type="PROSITE-ProRule" id="PRU00076"/>
    </source>
</evidence>
<keyword evidence="7" id="KW-1185">Reference proteome</keyword>
<dbReference type="InterPro" id="IPR000742">
    <property type="entry name" value="EGF"/>
</dbReference>
<dbReference type="SMART" id="SM00710">
    <property type="entry name" value="PbH1"/>
    <property type="match status" value="4"/>
</dbReference>
<comment type="caution">
    <text evidence="2">Lacks conserved residue(s) required for the propagation of feature annotation.</text>
</comment>
<feature type="region of interest" description="Disordered" evidence="3">
    <location>
        <begin position="1237"/>
        <end position="1319"/>
    </location>
</feature>
<evidence type="ECO:0000256" key="1">
    <source>
        <dbReference type="ARBA" id="ARBA00022729"/>
    </source>
</evidence>
<dbReference type="Gene3D" id="2.10.25.10">
    <property type="entry name" value="Laminin"/>
    <property type="match status" value="1"/>
</dbReference>
<dbReference type="PROSITE" id="PS00022">
    <property type="entry name" value="EGF_1"/>
    <property type="match status" value="1"/>
</dbReference>
<dbReference type="InterPro" id="IPR052387">
    <property type="entry name" value="Fibrocystin"/>
</dbReference>
<dbReference type="SUPFAM" id="SSF51126">
    <property type="entry name" value="Pectin lyase-like"/>
    <property type="match status" value="1"/>
</dbReference>
<feature type="domain" description="EGF-like" evidence="5">
    <location>
        <begin position="1025"/>
        <end position="1064"/>
    </location>
</feature>